<proteinExistence type="predicted"/>
<evidence type="ECO:0000313" key="2">
    <source>
        <dbReference type="Proteomes" id="UP000611629"/>
    </source>
</evidence>
<dbReference type="GO" id="GO:0006281">
    <property type="term" value="P:DNA repair"/>
    <property type="evidence" value="ECO:0007669"/>
    <property type="project" value="InterPro"/>
</dbReference>
<reference evidence="1" key="1">
    <citation type="submission" date="2020-07" db="EMBL/GenBank/DDBJ databases">
        <title>Genomic analysis of a strain of Sedimentibacter Hydroxybenzoicus DSM7310.</title>
        <authorList>
            <person name="Ma S."/>
        </authorList>
    </citation>
    <scope>NUCLEOTIDE SEQUENCE</scope>
    <source>
        <strain evidence="1">DSM 7310</strain>
    </source>
</reference>
<dbReference type="EMBL" id="JACBNQ010000005">
    <property type="protein sequence ID" value="NYB73871.1"/>
    <property type="molecule type" value="Genomic_DNA"/>
</dbReference>
<evidence type="ECO:0000313" key="1">
    <source>
        <dbReference type="EMBL" id="NYB73871.1"/>
    </source>
</evidence>
<protein>
    <submittedName>
        <fullName evidence="1">RusA family crossover junction endodeoxyribonuclease</fullName>
    </submittedName>
</protein>
<sequence length="134" mass="15453">MKFTIPGEPKGKGRPKFSSKGKFVKAYTPETTVNYENWVKICFQEARQQMLTGQLHAELKCFYSIPKSFTKKKKKDASNCILRPTKKPDIDNICKIIFDSLNGLAYADDKDIVSCKVDKYYSDNPRVEVEIWMV</sequence>
<dbReference type="GO" id="GO:0006310">
    <property type="term" value="P:DNA recombination"/>
    <property type="evidence" value="ECO:0007669"/>
    <property type="project" value="InterPro"/>
</dbReference>
<comment type="caution">
    <text evidence="1">The sequence shown here is derived from an EMBL/GenBank/DDBJ whole genome shotgun (WGS) entry which is preliminary data.</text>
</comment>
<gene>
    <name evidence="1" type="ORF">HZF24_06925</name>
</gene>
<dbReference type="GO" id="GO:0000287">
    <property type="term" value="F:magnesium ion binding"/>
    <property type="evidence" value="ECO:0007669"/>
    <property type="project" value="InterPro"/>
</dbReference>
<dbReference type="AlphaFoldDB" id="A0A974BJ88"/>
<dbReference type="SUPFAM" id="SSF103084">
    <property type="entry name" value="Holliday junction resolvase RusA"/>
    <property type="match status" value="1"/>
</dbReference>
<keyword evidence="2" id="KW-1185">Reference proteome</keyword>
<dbReference type="InterPro" id="IPR036614">
    <property type="entry name" value="RusA-like_sf"/>
</dbReference>
<accession>A0A974BJ88</accession>
<dbReference type="InterPro" id="IPR008822">
    <property type="entry name" value="Endonuclease_RusA-like"/>
</dbReference>
<dbReference type="Gene3D" id="3.30.1330.70">
    <property type="entry name" value="Holliday junction resolvase RusA"/>
    <property type="match status" value="1"/>
</dbReference>
<organism evidence="1 2">
    <name type="scientific">Sedimentibacter hydroxybenzoicus DSM 7310</name>
    <dbReference type="NCBI Taxonomy" id="1123245"/>
    <lineage>
        <taxon>Bacteria</taxon>
        <taxon>Bacillati</taxon>
        <taxon>Bacillota</taxon>
        <taxon>Tissierellia</taxon>
        <taxon>Sedimentibacter</taxon>
    </lineage>
</organism>
<dbReference type="Proteomes" id="UP000611629">
    <property type="component" value="Unassembled WGS sequence"/>
</dbReference>
<name>A0A974BJ88_SEDHY</name>
<dbReference type="Pfam" id="PF05866">
    <property type="entry name" value="RusA"/>
    <property type="match status" value="1"/>
</dbReference>